<evidence type="ECO:0000256" key="2">
    <source>
        <dbReference type="PROSITE-ProRule" id="PRU00169"/>
    </source>
</evidence>
<reference evidence="5" key="1">
    <citation type="submission" date="2017-01" db="EMBL/GenBank/DDBJ databases">
        <authorList>
            <person name="Varghese N."/>
            <person name="Submissions S."/>
        </authorList>
    </citation>
    <scope>NUCLEOTIDE SEQUENCE [LARGE SCALE GENOMIC DNA]</scope>
    <source>
        <strain evidence="5">DSM 29430</strain>
    </source>
</reference>
<keyword evidence="1 2" id="KW-0597">Phosphoprotein</keyword>
<organism evidence="4 5">
    <name type="scientific">Roseivivax lentus</name>
    <dbReference type="NCBI Taxonomy" id="633194"/>
    <lineage>
        <taxon>Bacteria</taxon>
        <taxon>Pseudomonadati</taxon>
        <taxon>Pseudomonadota</taxon>
        <taxon>Alphaproteobacteria</taxon>
        <taxon>Rhodobacterales</taxon>
        <taxon>Roseobacteraceae</taxon>
        <taxon>Roseivivax</taxon>
    </lineage>
</organism>
<dbReference type="Proteomes" id="UP000186684">
    <property type="component" value="Unassembled WGS sequence"/>
</dbReference>
<keyword evidence="5" id="KW-1185">Reference proteome</keyword>
<dbReference type="PANTHER" id="PTHR44591">
    <property type="entry name" value="STRESS RESPONSE REGULATOR PROTEIN 1"/>
    <property type="match status" value="1"/>
</dbReference>
<protein>
    <submittedName>
        <fullName evidence="4">Response regulator receiver domain-containing protein</fullName>
    </submittedName>
</protein>
<dbReference type="InterPro" id="IPR050595">
    <property type="entry name" value="Bact_response_regulator"/>
</dbReference>
<dbReference type="OrthoDB" id="7831674at2"/>
<feature type="modified residue" description="4-aspartylphosphate" evidence="2">
    <location>
        <position position="72"/>
    </location>
</feature>
<dbReference type="STRING" id="633194.SAMN05421759_104337"/>
<evidence type="ECO:0000256" key="1">
    <source>
        <dbReference type="ARBA" id="ARBA00022553"/>
    </source>
</evidence>
<dbReference type="Pfam" id="PF00072">
    <property type="entry name" value="Response_reg"/>
    <property type="match status" value="1"/>
</dbReference>
<evidence type="ECO:0000259" key="3">
    <source>
        <dbReference type="PROSITE" id="PS50110"/>
    </source>
</evidence>
<proteinExistence type="predicted"/>
<dbReference type="PROSITE" id="PS50110">
    <property type="entry name" value="RESPONSE_REGULATORY"/>
    <property type="match status" value="1"/>
</dbReference>
<feature type="domain" description="Response regulatory" evidence="3">
    <location>
        <begin position="23"/>
        <end position="136"/>
    </location>
</feature>
<dbReference type="GO" id="GO:0000160">
    <property type="term" value="P:phosphorelay signal transduction system"/>
    <property type="evidence" value="ECO:0007669"/>
    <property type="project" value="InterPro"/>
</dbReference>
<dbReference type="PANTHER" id="PTHR44591:SF21">
    <property type="entry name" value="TWO-COMPONENT RESPONSE REGULATOR"/>
    <property type="match status" value="1"/>
</dbReference>
<dbReference type="SMART" id="SM00448">
    <property type="entry name" value="REC"/>
    <property type="match status" value="1"/>
</dbReference>
<accession>A0A1N7MHM2</accession>
<dbReference type="RefSeq" id="WP_076447906.1">
    <property type="nucleotide sequence ID" value="NZ_FTOQ01000004.1"/>
</dbReference>
<dbReference type="InterPro" id="IPR001789">
    <property type="entry name" value="Sig_transdc_resp-reg_receiver"/>
</dbReference>
<dbReference type="EMBL" id="FTOQ01000004">
    <property type="protein sequence ID" value="SIS85626.1"/>
    <property type="molecule type" value="Genomic_DNA"/>
</dbReference>
<dbReference type="InterPro" id="IPR011006">
    <property type="entry name" value="CheY-like_superfamily"/>
</dbReference>
<dbReference type="CDD" id="cd00156">
    <property type="entry name" value="REC"/>
    <property type="match status" value="1"/>
</dbReference>
<gene>
    <name evidence="4" type="ORF">SAMN05421759_104337</name>
</gene>
<evidence type="ECO:0000313" key="5">
    <source>
        <dbReference type="Proteomes" id="UP000186684"/>
    </source>
</evidence>
<sequence length="238" mass="25343">MNDSLSLEGRMQPTAARPLLGLTILMVEDSRYACDAVRLLCVHSGARLRRADCLASAHRHLEVYRPSVLIVDMGLPDGSGADLLREASQCTPRIAAILATSGDPFSEHCALAAGADGFLPKPMSSVAMFQNVILSHLPQERRPIGPRVMTEATVDADPVAYRDDMAHAAEVLAQPGDLAGLDYAARFLSGVALSAGDRVLADAADALFEARMSALPVGAPLMRLSGLVQERLEDRMAV</sequence>
<name>A0A1N7MHM2_9RHOB</name>
<dbReference type="AlphaFoldDB" id="A0A1N7MHM2"/>
<evidence type="ECO:0000313" key="4">
    <source>
        <dbReference type="EMBL" id="SIS85626.1"/>
    </source>
</evidence>
<dbReference type="SUPFAM" id="SSF52172">
    <property type="entry name" value="CheY-like"/>
    <property type="match status" value="1"/>
</dbReference>
<dbReference type="Gene3D" id="3.40.50.2300">
    <property type="match status" value="1"/>
</dbReference>